<feature type="transmembrane region" description="Helical" evidence="1">
    <location>
        <begin position="90"/>
        <end position="109"/>
    </location>
</feature>
<reference evidence="3" key="1">
    <citation type="journal article" date="2023" name="Mol. Ecol. Resour.">
        <title>Chromosome-level genome assembly of a triploid poplar Populus alba 'Berolinensis'.</title>
        <authorList>
            <person name="Chen S."/>
            <person name="Yu Y."/>
            <person name="Wang X."/>
            <person name="Wang S."/>
            <person name="Zhang T."/>
            <person name="Zhou Y."/>
            <person name="He R."/>
            <person name="Meng N."/>
            <person name="Wang Y."/>
            <person name="Liu W."/>
            <person name="Liu Z."/>
            <person name="Liu J."/>
            <person name="Guo Q."/>
            <person name="Huang H."/>
            <person name="Sederoff R.R."/>
            <person name="Wang G."/>
            <person name="Qu G."/>
            <person name="Chen S."/>
        </authorList>
    </citation>
    <scope>NUCLEOTIDE SEQUENCE</scope>
    <source>
        <strain evidence="3">SC-2020</strain>
    </source>
</reference>
<protein>
    <recommendedName>
        <fullName evidence="2">DUF4220 domain-containing protein</fullName>
    </recommendedName>
</protein>
<evidence type="ECO:0000313" key="3">
    <source>
        <dbReference type="EMBL" id="KAJ6952220.1"/>
    </source>
</evidence>
<feature type="domain" description="DUF4220" evidence="2">
    <location>
        <begin position="52"/>
        <end position="369"/>
    </location>
</feature>
<dbReference type="InterPro" id="IPR025315">
    <property type="entry name" value="DUF4220"/>
</dbReference>
<dbReference type="InterPro" id="IPR007658">
    <property type="entry name" value="DUF594"/>
</dbReference>
<organism evidence="3 4">
    <name type="scientific">Populus alba x Populus x berolinensis</name>
    <dbReference type="NCBI Taxonomy" id="444605"/>
    <lineage>
        <taxon>Eukaryota</taxon>
        <taxon>Viridiplantae</taxon>
        <taxon>Streptophyta</taxon>
        <taxon>Embryophyta</taxon>
        <taxon>Tracheophyta</taxon>
        <taxon>Spermatophyta</taxon>
        <taxon>Magnoliopsida</taxon>
        <taxon>eudicotyledons</taxon>
        <taxon>Gunneridae</taxon>
        <taxon>Pentapetalae</taxon>
        <taxon>rosids</taxon>
        <taxon>fabids</taxon>
        <taxon>Malpighiales</taxon>
        <taxon>Salicaceae</taxon>
        <taxon>Saliceae</taxon>
        <taxon>Populus</taxon>
    </lineage>
</organism>
<dbReference type="Pfam" id="PF04578">
    <property type="entry name" value="DUF594"/>
    <property type="match status" value="1"/>
</dbReference>
<name>A0AAD6LAU1_9ROSI</name>
<feature type="transmembrane region" description="Helical" evidence="1">
    <location>
        <begin position="141"/>
        <end position="160"/>
    </location>
</feature>
<comment type="caution">
    <text evidence="3">The sequence shown here is derived from an EMBL/GenBank/DDBJ whole genome shotgun (WGS) entry which is preliminary data.</text>
</comment>
<feature type="transmembrane region" description="Helical" evidence="1">
    <location>
        <begin position="271"/>
        <end position="292"/>
    </location>
</feature>
<feature type="transmembrane region" description="Helical" evidence="1">
    <location>
        <begin position="20"/>
        <end position="37"/>
    </location>
</feature>
<feature type="transmembrane region" description="Helical" evidence="1">
    <location>
        <begin position="304"/>
        <end position="325"/>
    </location>
</feature>
<dbReference type="AlphaFoldDB" id="A0AAD6LAU1"/>
<evidence type="ECO:0000256" key="1">
    <source>
        <dbReference type="SAM" id="Phobius"/>
    </source>
</evidence>
<evidence type="ECO:0000313" key="4">
    <source>
        <dbReference type="Proteomes" id="UP001164929"/>
    </source>
</evidence>
<dbReference type="EMBL" id="JAQIZT010000019">
    <property type="protein sequence ID" value="KAJ6952220.1"/>
    <property type="molecule type" value="Genomic_DNA"/>
</dbReference>
<keyword evidence="4" id="KW-1185">Reference proteome</keyword>
<keyword evidence="1" id="KW-0472">Membrane</keyword>
<proteinExistence type="predicted"/>
<sequence>MLKNLPEEVINLWNEGEIRGMVLLSLSLQTILIIFGSKRKTIARSWIRILVWSAYLSADMVATVALGNLARSQGDSSGDGSKKTNNSIQAFWAPFLLLHLGGPDTITAYSIEDNELWLRHLLGLVVQVGVAFYVFSRSWGSGILTFIAIPMFIVGIIKYAERTWVLNSSSSEGLKKSTLSKFRPFYPLKALTKERDQALEGKYLLQAYTFLGISMFMMQDLVPGIPALIKSQVLISKNTAENAFKVVEIELGLIYDMLYTKAPLIYSRAGIILRSISFLLTFTALISFQILIDKHAYSTIDTTITYLLFAAAVFLEFYAFICLVFSDWTMIWLSDEGGNALSSALYSPIRKLTKSKRWSRSIAQYNLISSSIENTPLGCLKSLGINEKMRQIFVHRVDMSVDLQHFIFRHLQKKAEDMKEDFCLIDKNRRGKITDQRGDGVLERKGLLQNYMWCTTEVEFSRSILVWHLATEICYLSDKAASNVPKEEYETSRCLSEYMMYLLVMRPNMLSMGIGDEGYLDTLQDLQRLIPNKTRGDQAKKGVVDGILRSELSLDDITFQSLWKIAKSVVIGGEKLARQLQSLESKKRREIINEVWIEMLAYAAAHCPWKEHTQQLKRGGELLTHVFLLMLHLGLSEQYEFTRFDGDEVSVLEFFQSDESRKYQLAVEKYAKGIVDMSMSKPVEALYRYLAKTADTSLSGPDEEEDEEHLLALIQR</sequence>
<feature type="transmembrane region" description="Helical" evidence="1">
    <location>
        <begin position="116"/>
        <end position="135"/>
    </location>
</feature>
<dbReference type="PANTHER" id="PTHR31325">
    <property type="entry name" value="OS01G0798800 PROTEIN-RELATED"/>
    <property type="match status" value="1"/>
</dbReference>
<feature type="transmembrane region" description="Helical" evidence="1">
    <location>
        <begin position="49"/>
        <end position="70"/>
    </location>
</feature>
<accession>A0AAD6LAU1</accession>
<dbReference type="Pfam" id="PF13968">
    <property type="entry name" value="DUF4220"/>
    <property type="match status" value="1"/>
</dbReference>
<gene>
    <name evidence="3" type="ORF">NC653_041385</name>
</gene>
<keyword evidence="1" id="KW-0812">Transmembrane</keyword>
<evidence type="ECO:0000259" key="2">
    <source>
        <dbReference type="Pfam" id="PF13968"/>
    </source>
</evidence>
<keyword evidence="1" id="KW-1133">Transmembrane helix</keyword>
<dbReference type="Proteomes" id="UP001164929">
    <property type="component" value="Chromosome 19"/>
</dbReference>